<dbReference type="PATRIC" id="fig|1208919.3.peg.182"/>
<dbReference type="PANTHER" id="PTHR31480">
    <property type="entry name" value="BIFUNCTIONAL LYCOPENE CYCLASE/PHYTOENE SYNTHASE"/>
    <property type="match status" value="1"/>
</dbReference>
<sequence length="285" mass="34279">MDPDKYCYLQIAQKQSSLYYAINLLKNNQKKILSASYALSKKIEEIILRKNITIASYTQLSWWRQQILNINTIQNNNYIIQSLEKHVQQYPRIKEILIQYIDKMENLIEKKYYHNIEDLNNNYWNSNILIYKIFEEINNSNNNKTFELELNKAITMTKIIRNIGRDKLNGNVYIPIEELDNFNIDLDEFLNTKYSEKFINLIDYQIQKTLHIYEETINKYSSEDLKINTFHISITAMYYELLQELKANKRVILENFISLNPFRKFWISWISNIRNGQNLINKIKS</sequence>
<organism evidence="1 2">
    <name type="scientific">Candidatus Kinetoplastidibacterium desouzai TCC079E</name>
    <dbReference type="NCBI Taxonomy" id="1208919"/>
    <lineage>
        <taxon>Bacteria</taxon>
        <taxon>Pseudomonadati</taxon>
        <taxon>Pseudomonadota</taxon>
        <taxon>Betaproteobacteria</taxon>
        <taxon>Candidatus Kinetoplastidibacterium</taxon>
    </lineage>
</organism>
<dbReference type="InterPro" id="IPR002060">
    <property type="entry name" value="Squ/phyt_synthse"/>
</dbReference>
<name>M1M3D5_9PROT</name>
<gene>
    <name evidence="1" type="ORF">CDSE_0422</name>
</gene>
<keyword evidence="1" id="KW-0808">Transferase</keyword>
<dbReference type="KEGG" id="kde:CDSE_0422"/>
<dbReference type="eggNOG" id="COG1562">
    <property type="taxonomic scope" value="Bacteria"/>
</dbReference>
<evidence type="ECO:0000313" key="2">
    <source>
        <dbReference type="Proteomes" id="UP000011547"/>
    </source>
</evidence>
<keyword evidence="2" id="KW-1185">Reference proteome</keyword>
<evidence type="ECO:0000313" key="1">
    <source>
        <dbReference type="EMBL" id="AGF46745.1"/>
    </source>
</evidence>
<dbReference type="AlphaFoldDB" id="M1M3D5"/>
<dbReference type="InterPro" id="IPR008949">
    <property type="entry name" value="Isoprenoid_synthase_dom_sf"/>
</dbReference>
<protein>
    <submittedName>
        <fullName evidence="1">Phytoene synthase</fullName>
        <ecNumber evidence="1">2.5.1.32</ecNumber>
    </submittedName>
</protein>
<proteinExistence type="predicted"/>
<dbReference type="Pfam" id="PF00494">
    <property type="entry name" value="SQS_PSY"/>
    <property type="match status" value="1"/>
</dbReference>
<dbReference type="Gene3D" id="1.10.600.10">
    <property type="entry name" value="Farnesyl Diphosphate Synthase"/>
    <property type="match status" value="1"/>
</dbReference>
<dbReference type="EC" id="2.5.1.32" evidence="1"/>
<reference evidence="1 2" key="1">
    <citation type="journal article" date="2013" name="Genome Biol. Evol.">
        <title>Genome evolution and phylogenomic analysis of candidatus kinetoplastibacterium, the betaproteobacterial endosymbionts of strigomonas and angomonas.</title>
        <authorList>
            <person name="Alves J.M."/>
            <person name="Serrano M.G."/>
            <person name="Maia da Silva F."/>
            <person name="Voegtly L.J."/>
            <person name="Matveyev A.V."/>
            <person name="Teixeira M.M."/>
            <person name="Camargo E.P."/>
            <person name="Buck G.A."/>
        </authorList>
    </citation>
    <scope>NUCLEOTIDE SEQUENCE [LARGE SCALE GENOMIC DNA]</scope>
    <source>
        <strain evidence="1 2">TCC079E</strain>
    </source>
</reference>
<dbReference type="HOGENOM" id="CLU_975514_0_0_4"/>
<dbReference type="RefSeq" id="WP_015396156.1">
    <property type="nucleotide sequence ID" value="NC_020294.1"/>
</dbReference>
<dbReference type="Proteomes" id="UP000011547">
    <property type="component" value="Chromosome"/>
</dbReference>
<accession>M1M3D5</accession>
<dbReference type="STRING" id="1208919.CDSE_0422"/>
<dbReference type="GO" id="GO:0016765">
    <property type="term" value="F:transferase activity, transferring alkyl or aryl (other than methyl) groups"/>
    <property type="evidence" value="ECO:0007669"/>
    <property type="project" value="UniProtKB-ARBA"/>
</dbReference>
<dbReference type="SUPFAM" id="SSF48576">
    <property type="entry name" value="Terpenoid synthases"/>
    <property type="match status" value="1"/>
</dbReference>
<dbReference type="OrthoDB" id="9807580at2"/>
<dbReference type="EMBL" id="CP003803">
    <property type="protein sequence ID" value="AGF46745.1"/>
    <property type="molecule type" value="Genomic_DNA"/>
</dbReference>